<dbReference type="InterPro" id="IPR050848">
    <property type="entry name" value="Homeobox_TF"/>
</dbReference>
<reference evidence="10" key="1">
    <citation type="submission" date="2025-08" db="UniProtKB">
        <authorList>
            <consortium name="RefSeq"/>
        </authorList>
    </citation>
    <scope>IDENTIFICATION</scope>
</reference>
<evidence type="ECO:0000256" key="7">
    <source>
        <dbReference type="SAM" id="MobiDB-lite"/>
    </source>
</evidence>
<organism evidence="9 10">
    <name type="scientific">Galendromus occidentalis</name>
    <name type="common">western predatory mite</name>
    <dbReference type="NCBI Taxonomy" id="34638"/>
    <lineage>
        <taxon>Eukaryota</taxon>
        <taxon>Metazoa</taxon>
        <taxon>Ecdysozoa</taxon>
        <taxon>Arthropoda</taxon>
        <taxon>Chelicerata</taxon>
        <taxon>Arachnida</taxon>
        <taxon>Acari</taxon>
        <taxon>Parasitiformes</taxon>
        <taxon>Mesostigmata</taxon>
        <taxon>Gamasina</taxon>
        <taxon>Phytoseioidea</taxon>
        <taxon>Phytoseiidae</taxon>
        <taxon>Typhlodrominae</taxon>
        <taxon>Galendromus</taxon>
    </lineage>
</organism>
<dbReference type="GO" id="GO:0005634">
    <property type="term" value="C:nucleus"/>
    <property type="evidence" value="ECO:0007669"/>
    <property type="project" value="UniProtKB-SubCell"/>
</dbReference>
<dbReference type="PROSITE" id="PS00027">
    <property type="entry name" value="HOMEOBOX_1"/>
    <property type="match status" value="1"/>
</dbReference>
<evidence type="ECO:0000313" key="10">
    <source>
        <dbReference type="RefSeq" id="XP_028967462.1"/>
    </source>
</evidence>
<accession>A0AAJ7SF00</accession>
<feature type="domain" description="Homeobox" evidence="8">
    <location>
        <begin position="56"/>
        <end position="116"/>
    </location>
</feature>
<dbReference type="InterPro" id="IPR020479">
    <property type="entry name" value="HD_metazoa"/>
</dbReference>
<dbReference type="KEGG" id="goe:100906122"/>
<keyword evidence="9" id="KW-1185">Reference proteome</keyword>
<dbReference type="GeneID" id="100906122"/>
<dbReference type="Proteomes" id="UP000694867">
    <property type="component" value="Unplaced"/>
</dbReference>
<evidence type="ECO:0000259" key="8">
    <source>
        <dbReference type="PROSITE" id="PS50071"/>
    </source>
</evidence>
<keyword evidence="4 5" id="KW-0539">Nucleus</keyword>
<evidence type="ECO:0000256" key="6">
    <source>
        <dbReference type="RuleBase" id="RU000682"/>
    </source>
</evidence>
<dbReference type="SMART" id="SM00389">
    <property type="entry name" value="HOX"/>
    <property type="match status" value="1"/>
</dbReference>
<dbReference type="InterPro" id="IPR009057">
    <property type="entry name" value="Homeodomain-like_sf"/>
</dbReference>
<feature type="region of interest" description="Disordered" evidence="7">
    <location>
        <begin position="1"/>
        <end position="55"/>
    </location>
</feature>
<name>A0AAJ7SF00_9ACAR</name>
<feature type="region of interest" description="Disordered" evidence="7">
    <location>
        <begin position="119"/>
        <end position="145"/>
    </location>
</feature>
<keyword evidence="2 5" id="KW-0238">DNA-binding</keyword>
<comment type="subcellular location">
    <subcellularLocation>
        <location evidence="1 5 6">Nucleus</location>
    </subcellularLocation>
</comment>
<dbReference type="RefSeq" id="XP_028967462.1">
    <property type="nucleotide sequence ID" value="XM_029111629.1"/>
</dbReference>
<evidence type="ECO:0000256" key="5">
    <source>
        <dbReference type="PROSITE-ProRule" id="PRU00108"/>
    </source>
</evidence>
<dbReference type="InterPro" id="IPR001356">
    <property type="entry name" value="HD"/>
</dbReference>
<dbReference type="AlphaFoldDB" id="A0AAJ7SF00"/>
<dbReference type="InterPro" id="IPR000047">
    <property type="entry name" value="HTH_motif"/>
</dbReference>
<protein>
    <submittedName>
        <fullName evidence="10">Homeobox protein BarH-like 1</fullName>
    </submittedName>
</protein>
<keyword evidence="3 5" id="KW-0371">Homeobox</keyword>
<dbReference type="GO" id="GO:0003677">
    <property type="term" value="F:DNA binding"/>
    <property type="evidence" value="ECO:0007669"/>
    <property type="project" value="UniProtKB-UniRule"/>
</dbReference>
<dbReference type="GO" id="GO:0000981">
    <property type="term" value="F:DNA-binding transcription factor activity, RNA polymerase II-specific"/>
    <property type="evidence" value="ECO:0007669"/>
    <property type="project" value="InterPro"/>
</dbReference>
<evidence type="ECO:0000256" key="3">
    <source>
        <dbReference type="ARBA" id="ARBA00023155"/>
    </source>
</evidence>
<evidence type="ECO:0000256" key="2">
    <source>
        <dbReference type="ARBA" id="ARBA00023125"/>
    </source>
</evidence>
<dbReference type="CDD" id="cd00086">
    <property type="entry name" value="homeodomain"/>
    <property type="match status" value="1"/>
</dbReference>
<dbReference type="PANTHER" id="PTHR24333">
    <property type="entry name" value="HOMEO BOX HB9 LIKE A-RELATED"/>
    <property type="match status" value="1"/>
</dbReference>
<evidence type="ECO:0000313" key="9">
    <source>
        <dbReference type="Proteomes" id="UP000694867"/>
    </source>
</evidence>
<dbReference type="PANTHER" id="PTHR24333:SF11">
    <property type="entry name" value="HOMEOBOX PROTEIN BARH-LIKE 1B"/>
    <property type="match status" value="1"/>
</dbReference>
<evidence type="ECO:0000256" key="1">
    <source>
        <dbReference type="ARBA" id="ARBA00004123"/>
    </source>
</evidence>
<dbReference type="PROSITE" id="PS50071">
    <property type="entry name" value="HOMEOBOX_2"/>
    <property type="match status" value="1"/>
</dbReference>
<dbReference type="PRINTS" id="PR00024">
    <property type="entry name" value="HOMEOBOX"/>
</dbReference>
<evidence type="ECO:0000256" key="4">
    <source>
        <dbReference type="ARBA" id="ARBA00023242"/>
    </source>
</evidence>
<sequence>MTSLPNDHIPESRLYLSSERNIDDVSPDNKSSGNREDQLESLDLSDSNRLSPSLLRKNRRNRTVFTEVQLMGLERRFDMQKYLSTPDRAELARALGLTQLQVKTWYQNRRMKWKKQVMQGGCPIPPTRPKGRPKKNSIPSRSDLDLPPMIIHDLSHITATFSRSAGGTCDA</sequence>
<dbReference type="InterPro" id="IPR017970">
    <property type="entry name" value="Homeobox_CS"/>
</dbReference>
<gene>
    <name evidence="10" type="primary">LOC100906122</name>
</gene>
<dbReference type="Pfam" id="PF00046">
    <property type="entry name" value="Homeodomain"/>
    <property type="match status" value="1"/>
</dbReference>
<feature type="DNA-binding region" description="Homeobox" evidence="5">
    <location>
        <begin position="58"/>
        <end position="117"/>
    </location>
</feature>
<dbReference type="Gene3D" id="1.10.10.60">
    <property type="entry name" value="Homeodomain-like"/>
    <property type="match status" value="1"/>
</dbReference>
<dbReference type="PRINTS" id="PR00031">
    <property type="entry name" value="HTHREPRESSR"/>
</dbReference>
<dbReference type="SUPFAM" id="SSF46689">
    <property type="entry name" value="Homeodomain-like"/>
    <property type="match status" value="1"/>
</dbReference>
<proteinExistence type="predicted"/>